<gene>
    <name evidence="2" type="ORF">IPV69_24160</name>
</gene>
<protein>
    <submittedName>
        <fullName evidence="2">Flp family type IVb pilin</fullName>
    </submittedName>
</protein>
<dbReference type="KEGG" id="hbs:IPV69_24160"/>
<name>A0A7M2X6F0_9BACT</name>
<reference evidence="2 3" key="1">
    <citation type="submission" date="2020-10" db="EMBL/GenBank/DDBJ databases">
        <title>Wide distribution of Phycisphaera-like planctomycetes from WD2101 soil group in peatlands and genome analysis of the first cultivated representative.</title>
        <authorList>
            <person name="Dedysh S.N."/>
            <person name="Beletsky A.V."/>
            <person name="Ivanova A."/>
            <person name="Kulichevskaya I.S."/>
            <person name="Suzina N.E."/>
            <person name="Philippov D.A."/>
            <person name="Rakitin A.L."/>
            <person name="Mardanov A.V."/>
            <person name="Ravin N.V."/>
        </authorList>
    </citation>
    <scope>NUCLEOTIDE SEQUENCE [LARGE SCALE GENOMIC DNA]</scope>
    <source>
        <strain evidence="2 3">M1803</strain>
    </source>
</reference>
<proteinExistence type="predicted"/>
<dbReference type="RefSeq" id="WP_206292296.1">
    <property type="nucleotide sequence ID" value="NZ_CP063458.1"/>
</dbReference>
<evidence type="ECO:0000256" key="1">
    <source>
        <dbReference type="SAM" id="Phobius"/>
    </source>
</evidence>
<dbReference type="AlphaFoldDB" id="A0A7M2X6F0"/>
<keyword evidence="3" id="KW-1185">Reference proteome</keyword>
<feature type="transmembrane region" description="Helical" evidence="1">
    <location>
        <begin position="25"/>
        <end position="49"/>
    </location>
</feature>
<accession>A0A7M2X6F0</accession>
<sequence>MNARKIQSVVVRLIRDESGAEVMEYVLIAGLIIVGTIATIAGLGTKVLGRWTSVKNSSL</sequence>
<keyword evidence="1" id="KW-0472">Membrane</keyword>
<dbReference type="EMBL" id="CP063458">
    <property type="protein sequence ID" value="QOV92571.1"/>
    <property type="molecule type" value="Genomic_DNA"/>
</dbReference>
<keyword evidence="1" id="KW-0812">Transmembrane</keyword>
<keyword evidence="1" id="KW-1133">Transmembrane helix</keyword>
<evidence type="ECO:0000313" key="3">
    <source>
        <dbReference type="Proteomes" id="UP000593765"/>
    </source>
</evidence>
<organism evidence="2 3">
    <name type="scientific">Humisphaera borealis</name>
    <dbReference type="NCBI Taxonomy" id="2807512"/>
    <lineage>
        <taxon>Bacteria</taxon>
        <taxon>Pseudomonadati</taxon>
        <taxon>Planctomycetota</taxon>
        <taxon>Phycisphaerae</taxon>
        <taxon>Tepidisphaerales</taxon>
        <taxon>Tepidisphaeraceae</taxon>
        <taxon>Humisphaera</taxon>
    </lineage>
</organism>
<evidence type="ECO:0000313" key="2">
    <source>
        <dbReference type="EMBL" id="QOV92571.1"/>
    </source>
</evidence>
<dbReference type="Proteomes" id="UP000593765">
    <property type="component" value="Chromosome"/>
</dbReference>